<protein>
    <submittedName>
        <fullName evidence="7">SorC family transcriptional regulator</fullName>
    </submittedName>
</protein>
<dbReference type="GO" id="GO:0030246">
    <property type="term" value="F:carbohydrate binding"/>
    <property type="evidence" value="ECO:0007669"/>
    <property type="project" value="InterPro"/>
</dbReference>
<dbReference type="InterPro" id="IPR036388">
    <property type="entry name" value="WH-like_DNA-bd_sf"/>
</dbReference>
<dbReference type="InterPro" id="IPR007324">
    <property type="entry name" value="Sugar-bd_dom_put"/>
</dbReference>
<dbReference type="PANTHER" id="PTHR34294:SF5">
    <property type="entry name" value="CENTRAL GLYCOLYTIC GENES REGULATOR"/>
    <property type="match status" value="1"/>
</dbReference>
<sequence>MKDAISVLQKVIPDLLSHLTHRYRILEVINLQSPIGRRALSEITSISERSLRTETDYLKNQGLLFSTKAGMSLTLKGKKVFHELEGILDRMLTMDRKEEALAKKLNLQFCRIVPGDTDDSKEILDILGEHAVEVFDELLPEGAFVVAVAGGSTMLAMAQHMTTELSEQRHFTFVPARGGLGDLMAIQANSVSDSMAQATGGSNTALFVPDDLSEEALNLLKNEPSILQTMNLMKQANCLLYSIGSAKVMMERRKMPAELKAILVEKQAVGEAFGCYFDDKGRIVHRLSRFGLQIEDVAAIPYAIAIAGGSSKANAIQAYSHIAPEHTWLVTDEGAANSILKGITL</sequence>
<dbReference type="SUPFAM" id="SSF46785">
    <property type="entry name" value="Winged helix' DNA-binding domain"/>
    <property type="match status" value="1"/>
</dbReference>
<dbReference type="Proteomes" id="UP000501830">
    <property type="component" value="Chromosome"/>
</dbReference>
<dbReference type="InterPro" id="IPR048715">
    <property type="entry name" value="CggR_N"/>
</dbReference>
<evidence type="ECO:0000256" key="1">
    <source>
        <dbReference type="ARBA" id="ARBA00010466"/>
    </source>
</evidence>
<dbReference type="PANTHER" id="PTHR34294">
    <property type="entry name" value="TRANSCRIPTIONAL REGULATOR-RELATED"/>
    <property type="match status" value="1"/>
</dbReference>
<organism evidence="7 8">
    <name type="scientific">Jeotgalibaca porci</name>
    <dbReference type="NCBI Taxonomy" id="1868793"/>
    <lineage>
        <taxon>Bacteria</taxon>
        <taxon>Bacillati</taxon>
        <taxon>Bacillota</taxon>
        <taxon>Bacilli</taxon>
        <taxon>Lactobacillales</taxon>
        <taxon>Carnobacteriaceae</taxon>
        <taxon>Jeotgalibaca</taxon>
    </lineage>
</organism>
<evidence type="ECO:0000256" key="3">
    <source>
        <dbReference type="ARBA" id="ARBA00023125"/>
    </source>
</evidence>
<dbReference type="Pfam" id="PF04198">
    <property type="entry name" value="Sugar-bind"/>
    <property type="match status" value="1"/>
</dbReference>
<dbReference type="RefSeq" id="WP_166061938.1">
    <property type="nucleotide sequence ID" value="NZ_CP049889.1"/>
</dbReference>
<dbReference type="SUPFAM" id="SSF100950">
    <property type="entry name" value="NagB/RpiA/CoA transferase-like"/>
    <property type="match status" value="1"/>
</dbReference>
<gene>
    <name evidence="7" type="ORF">G7058_01835</name>
</gene>
<accession>A0A6G7WFA6</accession>
<evidence type="ECO:0000313" key="8">
    <source>
        <dbReference type="Proteomes" id="UP000501830"/>
    </source>
</evidence>
<dbReference type="InterPro" id="IPR051054">
    <property type="entry name" value="SorC_transcr_regulators"/>
</dbReference>
<proteinExistence type="inferred from homology"/>
<name>A0A6G7WFA6_9LACT</name>
<dbReference type="AlphaFoldDB" id="A0A6G7WFA6"/>
<dbReference type="KEGG" id="jpo:G7058_01835"/>
<dbReference type="InterPro" id="IPR036390">
    <property type="entry name" value="WH_DNA-bd_sf"/>
</dbReference>
<keyword evidence="8" id="KW-1185">Reference proteome</keyword>
<evidence type="ECO:0000256" key="2">
    <source>
        <dbReference type="ARBA" id="ARBA00023015"/>
    </source>
</evidence>
<keyword evidence="3" id="KW-0238">DNA-binding</keyword>
<dbReference type="EMBL" id="CP049889">
    <property type="protein sequence ID" value="QIK50897.1"/>
    <property type="molecule type" value="Genomic_DNA"/>
</dbReference>
<evidence type="ECO:0000259" key="5">
    <source>
        <dbReference type="Pfam" id="PF04198"/>
    </source>
</evidence>
<reference evidence="7 8" key="1">
    <citation type="journal article" date="2017" name="Int. J. Syst. Evol. Microbiol.">
        <title>Jeotgalibaca porci sp. nov. and Jeotgalibaca arthritidis sp. nov., isolated from pigs, and emended description of the genus Jeotgalibaca.</title>
        <authorList>
            <person name="Zamora L."/>
            <person name="Perez-Sancho M."/>
            <person name="Dominguez L."/>
            <person name="Fernandez-Garayzabal J.F."/>
            <person name="Vela A.I."/>
        </authorList>
    </citation>
    <scope>NUCLEOTIDE SEQUENCE [LARGE SCALE GENOMIC DNA]</scope>
    <source>
        <strain evidence="7 8">CCUG 69148</strain>
    </source>
</reference>
<evidence type="ECO:0000313" key="7">
    <source>
        <dbReference type="EMBL" id="QIK50897.1"/>
    </source>
</evidence>
<dbReference type="Gene3D" id="1.10.10.10">
    <property type="entry name" value="Winged helix-like DNA-binding domain superfamily/Winged helix DNA-binding domain"/>
    <property type="match status" value="1"/>
</dbReference>
<dbReference type="Pfam" id="PF21715">
    <property type="entry name" value="CggR_N"/>
    <property type="match status" value="1"/>
</dbReference>
<evidence type="ECO:0000256" key="4">
    <source>
        <dbReference type="ARBA" id="ARBA00023163"/>
    </source>
</evidence>
<dbReference type="GO" id="GO:0003677">
    <property type="term" value="F:DNA binding"/>
    <property type="evidence" value="ECO:0007669"/>
    <property type="project" value="UniProtKB-KW"/>
</dbReference>
<evidence type="ECO:0000259" key="6">
    <source>
        <dbReference type="Pfam" id="PF21715"/>
    </source>
</evidence>
<dbReference type="Gene3D" id="3.40.50.1360">
    <property type="match status" value="1"/>
</dbReference>
<feature type="domain" description="Sugar-binding" evidence="5">
    <location>
        <begin position="94"/>
        <end position="341"/>
    </location>
</feature>
<comment type="similarity">
    <text evidence="1">Belongs to the SorC transcriptional regulatory family.</text>
</comment>
<keyword evidence="2" id="KW-0805">Transcription regulation</keyword>
<dbReference type="GeneID" id="94551999"/>
<keyword evidence="4" id="KW-0804">Transcription</keyword>
<feature type="domain" description="CggR N-terminal DNA binding" evidence="6">
    <location>
        <begin position="20"/>
        <end position="87"/>
    </location>
</feature>
<dbReference type="InterPro" id="IPR037171">
    <property type="entry name" value="NagB/RpiA_transferase-like"/>
</dbReference>